<accession>A0ABT9BR74</accession>
<dbReference type="EMBL" id="JAUQUB010000006">
    <property type="protein sequence ID" value="MDO7883549.1"/>
    <property type="molecule type" value="Genomic_DNA"/>
</dbReference>
<feature type="signal peptide" evidence="2">
    <location>
        <begin position="1"/>
        <end position="24"/>
    </location>
</feature>
<evidence type="ECO:0000313" key="3">
    <source>
        <dbReference type="EMBL" id="MDO7883549.1"/>
    </source>
</evidence>
<reference evidence="3 4" key="1">
    <citation type="submission" date="2023-07" db="EMBL/GenBank/DDBJ databases">
        <title>Protaetiibacter sp. nov WY-16 isolated from soil.</title>
        <authorList>
            <person name="Liu B."/>
            <person name="Wan Y."/>
        </authorList>
    </citation>
    <scope>NUCLEOTIDE SEQUENCE [LARGE SCALE GENOMIC DNA]</scope>
    <source>
        <strain evidence="3 4">WY-16</strain>
    </source>
</reference>
<gene>
    <name evidence="3" type="ORF">Q5716_15050</name>
</gene>
<evidence type="ECO:0000313" key="4">
    <source>
        <dbReference type="Proteomes" id="UP001241072"/>
    </source>
</evidence>
<comment type="caution">
    <text evidence="3">The sequence shown here is derived from an EMBL/GenBank/DDBJ whole genome shotgun (WGS) entry which is preliminary data.</text>
</comment>
<feature type="chain" id="PRO_5047335497" description="Ig-like domain-containing protein" evidence="2">
    <location>
        <begin position="25"/>
        <end position="1086"/>
    </location>
</feature>
<keyword evidence="2" id="KW-0732">Signal</keyword>
<dbReference type="Proteomes" id="UP001241072">
    <property type="component" value="Unassembled WGS sequence"/>
</dbReference>
<keyword evidence="1" id="KW-0812">Transmembrane</keyword>
<keyword evidence="1" id="KW-0472">Membrane</keyword>
<proteinExistence type="predicted"/>
<keyword evidence="4" id="KW-1185">Reference proteome</keyword>
<keyword evidence="1" id="KW-1133">Transmembrane helix</keyword>
<name>A0ABT9BR74_9MICO</name>
<evidence type="ECO:0000256" key="1">
    <source>
        <dbReference type="SAM" id="Phobius"/>
    </source>
</evidence>
<dbReference type="RefSeq" id="WP_305003974.1">
    <property type="nucleotide sequence ID" value="NZ_JAUQUB010000006.1"/>
</dbReference>
<evidence type="ECO:0008006" key="5">
    <source>
        <dbReference type="Google" id="ProtNLM"/>
    </source>
</evidence>
<protein>
    <recommendedName>
        <fullName evidence="5">Ig-like domain-containing protein</fullName>
    </recommendedName>
</protein>
<evidence type="ECO:0000256" key="2">
    <source>
        <dbReference type="SAM" id="SignalP"/>
    </source>
</evidence>
<sequence length="1086" mass="115168">MLKKFTAVLSSLLLAVGLSVIAVAAPASAHHTDLSATAACTSDGGWDVTWTVVNSENFAGTITSSNNAAIPVNTVLPANPQYNTANSKTNTFVQHVTTNASIKTDITVKWFKQSGTVQNSQSYTFSSFPAACGTPVSGTNGVDCTAATIYTNAALKNGDHINMDVVQNGTKFQLNAYVDQRQSQDPASESGLVLRITQKTGPQIVLPITAAQKNSGTFTFTYSSYLTGGWTVEWVQFNSSYFNQNRDAAKFLYCGTQEASAAVVLTDATCDSGQTVAKGAISGATWGELVITGSTYSVTATASTGYSFNGQPTKTFTGTLSPPSSGPECQPVLQCLPKSAVSYTYDSVANSGVITVVNPDPTKYTNDLCDGFWVTATSWKYTSSTLWPQARDVVQKLPKITSVGTYPYVAAVSCGQGDIYASFTAQPDPTANLYGPGNPFPETFLHSMGFTGPNPTWMRQALGCNSTTVVEPTATPITECGTYGSVVVPADTMYIDYTLTGNGQTGINTVTAVANAPFVLQGYPAGGWTFDLGQYYDCPKLAEPVAPTLTTVTECGVYGTVTPQVTEGVDYVVEFDQATGDYTVTATPQDGYRFADDKTEIVFEGNVGAYYECVIDTDASIVYGECTWNTDGTANFREVAITFDNTKSNVDVPFEIPYFPEYNQVVPAGQKVTFSVANIWPAGGGYTVNAGTESFDLTIVPCDEPEKPQPKTRDEVVSSYDCDTTVATVTTTTYTTDWVFDTETATWVEGEEVAGQPVVTTRAMTPEEISTESCLVTVTDPQASTCDVVVDTELTSWIRVELNPNVQYTIDGTVVTEEFTAVEPGAHQVVATALNGYTLQGAQPEPDDWTDTTHTWNFIAVDTSKCEPPTLSQVLPTYSSQQLGCTANGSYTIGAEFGDVTWTVNGTKTEPGTYTVTEPGTVTLVATPTDPTDGFDSAWTQGSTPIVLTFERPAEGCEPPTLAEVLPSYSSTPLTCSSAGSYTIGAEFGDVTWTVDGTETAAGTYPVSKAGSVVIEASPTNEDDTLAAEWTDEPITLTFALPSGDCSTPMLALTGAVASFAPVWAAALLALTGLGLVLLRRKNTAQ</sequence>
<organism evidence="3 4">
    <name type="scientific">Antiquaquibacter soli</name>
    <dbReference type="NCBI Taxonomy" id="3064523"/>
    <lineage>
        <taxon>Bacteria</taxon>
        <taxon>Bacillati</taxon>
        <taxon>Actinomycetota</taxon>
        <taxon>Actinomycetes</taxon>
        <taxon>Micrococcales</taxon>
        <taxon>Microbacteriaceae</taxon>
        <taxon>Antiquaquibacter</taxon>
    </lineage>
</organism>
<feature type="transmembrane region" description="Helical" evidence="1">
    <location>
        <begin position="1050"/>
        <end position="1079"/>
    </location>
</feature>